<evidence type="ECO:0000313" key="6">
    <source>
        <dbReference type="Proteomes" id="UP000076587"/>
    </source>
</evidence>
<dbReference type="Proteomes" id="UP000076587">
    <property type="component" value="Unassembled WGS sequence"/>
</dbReference>
<keyword evidence="1" id="KW-0813">Transport</keyword>
<evidence type="ECO:0000259" key="4">
    <source>
        <dbReference type="PROSITE" id="PS50893"/>
    </source>
</evidence>
<dbReference type="PANTHER" id="PTHR42939">
    <property type="entry name" value="ABC TRANSPORTER ATP-BINDING PROTEIN ALBC-RELATED"/>
    <property type="match status" value="1"/>
</dbReference>
<dbReference type="InterPro" id="IPR017871">
    <property type="entry name" value="ABC_transporter-like_CS"/>
</dbReference>
<name>A0A161Y2D8_9GAMM</name>
<accession>A0A161Y2D8</accession>
<evidence type="ECO:0000313" key="5">
    <source>
        <dbReference type="EMBL" id="KZN50225.1"/>
    </source>
</evidence>
<dbReference type="PROSITE" id="PS50893">
    <property type="entry name" value="ABC_TRANSPORTER_2"/>
    <property type="match status" value="1"/>
</dbReference>
<dbReference type="EMBL" id="AUXT01000124">
    <property type="protein sequence ID" value="KZN50225.1"/>
    <property type="molecule type" value="Genomic_DNA"/>
</dbReference>
<dbReference type="SUPFAM" id="SSF52540">
    <property type="entry name" value="P-loop containing nucleoside triphosphate hydrolases"/>
    <property type="match status" value="1"/>
</dbReference>
<sequence length="194" mass="21566">MISIQNLTKVFLLEPVFDNYSAEFGAQRVCIEAANGLGKSTLFTLIAGIDRAYHGKILLDGKMHKEPQRVVALASDAISFPDFLTAQQVLGMTMKSWRCSMPDELISILQFSSFLNTRICALSSGNLKKLQLINAIMRNTPYLILDEPSAALDIGSVDKLVEYLSTTSNQILISCHDPDIFMQIGFERQPLFTD</sequence>
<reference evidence="5 6" key="1">
    <citation type="submission" date="2013-07" db="EMBL/GenBank/DDBJ databases">
        <title>Comparative Genomic and Metabolomic Analysis of Twelve Strains of Pseudoalteromonas luteoviolacea.</title>
        <authorList>
            <person name="Vynne N.G."/>
            <person name="Mansson M."/>
            <person name="Gram L."/>
        </authorList>
    </citation>
    <scope>NUCLEOTIDE SEQUENCE [LARGE SCALE GENOMIC DNA]</scope>
    <source>
        <strain evidence="5 6">NCIMB 1942</strain>
    </source>
</reference>
<evidence type="ECO:0000256" key="1">
    <source>
        <dbReference type="ARBA" id="ARBA00022448"/>
    </source>
</evidence>
<dbReference type="InterPro" id="IPR027417">
    <property type="entry name" value="P-loop_NTPase"/>
</dbReference>
<dbReference type="Pfam" id="PF00005">
    <property type="entry name" value="ABC_tran"/>
    <property type="match status" value="1"/>
</dbReference>
<comment type="caution">
    <text evidence="5">The sequence shown here is derived from an EMBL/GenBank/DDBJ whole genome shotgun (WGS) entry which is preliminary data.</text>
</comment>
<dbReference type="OrthoDB" id="5945851at2"/>
<dbReference type="RefSeq" id="WP_063376357.1">
    <property type="nucleotide sequence ID" value="NZ_AUXT01000124.1"/>
</dbReference>
<dbReference type="GO" id="GO:0005524">
    <property type="term" value="F:ATP binding"/>
    <property type="evidence" value="ECO:0007669"/>
    <property type="project" value="UniProtKB-KW"/>
</dbReference>
<dbReference type="GO" id="GO:0016887">
    <property type="term" value="F:ATP hydrolysis activity"/>
    <property type="evidence" value="ECO:0007669"/>
    <property type="project" value="InterPro"/>
</dbReference>
<dbReference type="Gene3D" id="3.40.50.300">
    <property type="entry name" value="P-loop containing nucleotide triphosphate hydrolases"/>
    <property type="match status" value="1"/>
</dbReference>
<gene>
    <name evidence="5" type="ORF">N482_06590</name>
</gene>
<evidence type="ECO:0000256" key="3">
    <source>
        <dbReference type="ARBA" id="ARBA00022840"/>
    </source>
</evidence>
<protein>
    <recommendedName>
        <fullName evidence="4">ABC transporter domain-containing protein</fullName>
    </recommendedName>
</protein>
<keyword evidence="3" id="KW-0067">ATP-binding</keyword>
<evidence type="ECO:0000256" key="2">
    <source>
        <dbReference type="ARBA" id="ARBA00022741"/>
    </source>
</evidence>
<keyword evidence="2" id="KW-0547">Nucleotide-binding</keyword>
<organism evidence="5 6">
    <name type="scientific">Pseudoalteromonas luteoviolacea NCIMB 1942</name>
    <dbReference type="NCBI Taxonomy" id="1365253"/>
    <lineage>
        <taxon>Bacteria</taxon>
        <taxon>Pseudomonadati</taxon>
        <taxon>Pseudomonadota</taxon>
        <taxon>Gammaproteobacteria</taxon>
        <taxon>Alteromonadales</taxon>
        <taxon>Pseudoalteromonadaceae</taxon>
        <taxon>Pseudoalteromonas</taxon>
    </lineage>
</organism>
<dbReference type="PATRIC" id="fig|1365253.3.peg.1545"/>
<dbReference type="PROSITE" id="PS00211">
    <property type="entry name" value="ABC_TRANSPORTER_1"/>
    <property type="match status" value="1"/>
</dbReference>
<dbReference type="InterPro" id="IPR051782">
    <property type="entry name" value="ABC_Transporter_VariousFunc"/>
</dbReference>
<dbReference type="AlphaFoldDB" id="A0A161Y2D8"/>
<proteinExistence type="predicted"/>
<feature type="domain" description="ABC transporter" evidence="4">
    <location>
        <begin position="2"/>
        <end position="193"/>
    </location>
</feature>
<dbReference type="PANTHER" id="PTHR42939:SF1">
    <property type="entry name" value="ABC TRANSPORTER ATP-BINDING PROTEIN ALBC-RELATED"/>
    <property type="match status" value="1"/>
</dbReference>
<dbReference type="InterPro" id="IPR003439">
    <property type="entry name" value="ABC_transporter-like_ATP-bd"/>
</dbReference>